<dbReference type="InterPro" id="IPR036196">
    <property type="entry name" value="Ptyr_pPase_sf"/>
</dbReference>
<gene>
    <name evidence="7" type="ORF">OCV61_16945</name>
</gene>
<evidence type="ECO:0000256" key="3">
    <source>
        <dbReference type="ARBA" id="ARBA00022801"/>
    </source>
</evidence>
<evidence type="ECO:0000256" key="2">
    <source>
        <dbReference type="ARBA" id="ARBA00013064"/>
    </source>
</evidence>
<keyword evidence="8" id="KW-1185">Reference proteome</keyword>
<dbReference type="EC" id="3.1.3.48" evidence="2"/>
<name>A0ABT2TXU5_9FIRM</name>
<accession>A0ABT2TXU5</accession>
<dbReference type="SUPFAM" id="SSF52788">
    <property type="entry name" value="Phosphotyrosine protein phosphatases I"/>
    <property type="match status" value="1"/>
</dbReference>
<dbReference type="InterPro" id="IPR050438">
    <property type="entry name" value="LMW_PTPase"/>
</dbReference>
<dbReference type="CDD" id="cd16343">
    <property type="entry name" value="LMWPTP"/>
    <property type="match status" value="1"/>
</dbReference>
<comment type="catalytic activity">
    <reaction evidence="5">
        <text>O-phospho-L-tyrosyl-[protein] + H2O = L-tyrosyl-[protein] + phosphate</text>
        <dbReference type="Rhea" id="RHEA:10684"/>
        <dbReference type="Rhea" id="RHEA-COMP:10136"/>
        <dbReference type="Rhea" id="RHEA-COMP:20101"/>
        <dbReference type="ChEBI" id="CHEBI:15377"/>
        <dbReference type="ChEBI" id="CHEBI:43474"/>
        <dbReference type="ChEBI" id="CHEBI:46858"/>
        <dbReference type="ChEBI" id="CHEBI:61978"/>
        <dbReference type="EC" id="3.1.3.48"/>
    </reaction>
</comment>
<organism evidence="7 8">
    <name type="scientific">Blautia ammoniilytica</name>
    <dbReference type="NCBI Taxonomy" id="2981782"/>
    <lineage>
        <taxon>Bacteria</taxon>
        <taxon>Bacillati</taxon>
        <taxon>Bacillota</taxon>
        <taxon>Clostridia</taxon>
        <taxon>Lachnospirales</taxon>
        <taxon>Lachnospiraceae</taxon>
        <taxon>Blautia</taxon>
    </lineage>
</organism>
<comment type="caution">
    <text evidence="7">The sequence shown here is derived from an EMBL/GenBank/DDBJ whole genome shotgun (WGS) entry which is preliminary data.</text>
</comment>
<keyword evidence="4" id="KW-0904">Protein phosphatase</keyword>
<comment type="similarity">
    <text evidence="1">Belongs to the low molecular weight phosphotyrosine protein phosphatase family.</text>
</comment>
<dbReference type="Proteomes" id="UP001652409">
    <property type="component" value="Unassembled WGS sequence"/>
</dbReference>
<evidence type="ECO:0000313" key="8">
    <source>
        <dbReference type="Proteomes" id="UP001652409"/>
    </source>
</evidence>
<evidence type="ECO:0000259" key="6">
    <source>
        <dbReference type="SMART" id="SM00226"/>
    </source>
</evidence>
<proteinExistence type="inferred from homology"/>
<dbReference type="SMART" id="SM00226">
    <property type="entry name" value="LMWPc"/>
    <property type="match status" value="1"/>
</dbReference>
<reference evidence="7 8" key="1">
    <citation type="journal article" date="2021" name="ISME Commun">
        <title>Automated analysis of genomic sequences facilitates high-throughput and comprehensive description of bacteria.</title>
        <authorList>
            <person name="Hitch T.C.A."/>
        </authorList>
    </citation>
    <scope>NUCLEOTIDE SEQUENCE [LARGE SCALE GENOMIC DNA]</scope>
    <source>
        <strain evidence="7 8">Sanger_23</strain>
    </source>
</reference>
<evidence type="ECO:0000256" key="4">
    <source>
        <dbReference type="ARBA" id="ARBA00022912"/>
    </source>
</evidence>
<dbReference type="Gene3D" id="3.40.50.2300">
    <property type="match status" value="1"/>
</dbReference>
<dbReference type="Pfam" id="PF01451">
    <property type="entry name" value="LMWPc"/>
    <property type="match status" value="1"/>
</dbReference>
<dbReference type="PRINTS" id="PR00719">
    <property type="entry name" value="LMWPTPASE"/>
</dbReference>
<feature type="domain" description="Phosphotyrosine protein phosphatase I" evidence="6">
    <location>
        <begin position="2"/>
        <end position="151"/>
    </location>
</feature>
<evidence type="ECO:0000256" key="1">
    <source>
        <dbReference type="ARBA" id="ARBA00011063"/>
    </source>
</evidence>
<dbReference type="RefSeq" id="WP_158422785.1">
    <property type="nucleotide sequence ID" value="NZ_JAOQJL010000050.1"/>
</dbReference>
<keyword evidence="3" id="KW-0378">Hydrolase</keyword>
<dbReference type="PANTHER" id="PTHR11717">
    <property type="entry name" value="LOW MOLECULAR WEIGHT PROTEIN TYROSINE PHOSPHATASE"/>
    <property type="match status" value="1"/>
</dbReference>
<evidence type="ECO:0000256" key="5">
    <source>
        <dbReference type="ARBA" id="ARBA00051722"/>
    </source>
</evidence>
<dbReference type="PANTHER" id="PTHR11717:SF7">
    <property type="entry name" value="LOW MOLECULAR WEIGHT PHOSPHOTYROSINE PROTEIN PHOSPHATASE"/>
    <property type="match status" value="1"/>
</dbReference>
<sequence>MISVLFVCHGNICRSPMAEFILKDMVQQKGIADLFLIRSAATSTEEIWNGIGNSVYPPAREILRKHGISCEGKRAVQVTKKDYGKYDYILGMDQRNIRNMLRIFGGDPEGKIRLLLEMTGRSGDIADPWYTGDFQLTYLDIEEGCKGFLQYLEENGKING</sequence>
<evidence type="ECO:0000313" key="7">
    <source>
        <dbReference type="EMBL" id="MCU6767058.1"/>
    </source>
</evidence>
<protein>
    <recommendedName>
        <fullName evidence="2">protein-tyrosine-phosphatase</fullName>
        <ecNumber evidence="2">3.1.3.48</ecNumber>
    </recommendedName>
</protein>
<dbReference type="EMBL" id="JAOQJL010000050">
    <property type="protein sequence ID" value="MCU6767058.1"/>
    <property type="molecule type" value="Genomic_DNA"/>
</dbReference>
<dbReference type="InterPro" id="IPR023485">
    <property type="entry name" value="Ptyr_pPase"/>
</dbReference>
<dbReference type="InterPro" id="IPR017867">
    <property type="entry name" value="Tyr_phospatase_low_mol_wt"/>
</dbReference>